<dbReference type="AlphaFoldDB" id="A0A1I1KFV8"/>
<keyword evidence="2" id="KW-1185">Reference proteome</keyword>
<gene>
    <name evidence="1" type="ORF">SAMN05421773_104219</name>
</gene>
<protein>
    <submittedName>
        <fullName evidence="1">Uncharacterized protein</fullName>
    </submittedName>
</protein>
<dbReference type="STRING" id="910347.SAMN05421773_104219"/>
<dbReference type="OrthoDB" id="4180393at2"/>
<sequence>MPPTDTVSDFIPYATAAVDFHRALNVPAGSLAAGRAELDSLHAHLISLHGLFDLHTARTAITAPREADHLRAVRTRLWQAAEHLHAAYHAAPRPGTGQVPDAEACRARLPEGAPELTVCQRHLRTAIRVRRQTTPADLHDPFTGLTRH</sequence>
<dbReference type="RefSeq" id="WP_093838487.1">
    <property type="nucleotide sequence ID" value="NZ_FOLM01000004.1"/>
</dbReference>
<name>A0A1I1KFV8_9ACTN</name>
<accession>A0A1I1KFV8</accession>
<evidence type="ECO:0000313" key="2">
    <source>
        <dbReference type="Proteomes" id="UP000199207"/>
    </source>
</evidence>
<reference evidence="1 2" key="1">
    <citation type="submission" date="2016-10" db="EMBL/GenBank/DDBJ databases">
        <authorList>
            <person name="de Groot N.N."/>
        </authorList>
    </citation>
    <scope>NUCLEOTIDE SEQUENCE [LARGE SCALE GENOMIC DNA]</scope>
    <source>
        <strain evidence="1 2">CGMCC 4.5739</strain>
    </source>
</reference>
<dbReference type="InterPro" id="IPR046205">
    <property type="entry name" value="DUF6238"/>
</dbReference>
<evidence type="ECO:0000313" key="1">
    <source>
        <dbReference type="EMBL" id="SFC59699.1"/>
    </source>
</evidence>
<dbReference type="EMBL" id="FOLM01000004">
    <property type="protein sequence ID" value="SFC59699.1"/>
    <property type="molecule type" value="Genomic_DNA"/>
</dbReference>
<proteinExistence type="predicted"/>
<dbReference type="Pfam" id="PF19751">
    <property type="entry name" value="DUF6238"/>
    <property type="match status" value="1"/>
</dbReference>
<dbReference type="Proteomes" id="UP000199207">
    <property type="component" value="Unassembled WGS sequence"/>
</dbReference>
<organism evidence="1 2">
    <name type="scientific">Streptomyces aidingensis</name>
    <dbReference type="NCBI Taxonomy" id="910347"/>
    <lineage>
        <taxon>Bacteria</taxon>
        <taxon>Bacillati</taxon>
        <taxon>Actinomycetota</taxon>
        <taxon>Actinomycetes</taxon>
        <taxon>Kitasatosporales</taxon>
        <taxon>Streptomycetaceae</taxon>
        <taxon>Streptomyces</taxon>
    </lineage>
</organism>